<dbReference type="PROSITE" id="PS00893">
    <property type="entry name" value="NUDIX_BOX"/>
    <property type="match status" value="1"/>
</dbReference>
<dbReference type="AlphaFoldDB" id="A0A540WBM2"/>
<dbReference type="SUPFAM" id="SSF55811">
    <property type="entry name" value="Nudix"/>
    <property type="match status" value="1"/>
</dbReference>
<dbReference type="CDD" id="cd04697">
    <property type="entry name" value="NUDIX_Hydrolase"/>
    <property type="match status" value="1"/>
</dbReference>
<organism evidence="8 9">
    <name type="scientific">Kitasatospora acidiphila</name>
    <dbReference type="NCBI Taxonomy" id="2567942"/>
    <lineage>
        <taxon>Bacteria</taxon>
        <taxon>Bacillati</taxon>
        <taxon>Actinomycetota</taxon>
        <taxon>Actinomycetes</taxon>
        <taxon>Kitasatosporales</taxon>
        <taxon>Streptomycetaceae</taxon>
        <taxon>Kitasatospora</taxon>
    </lineage>
</organism>
<keyword evidence="3 6" id="KW-0479">Metal-binding</keyword>
<dbReference type="PIRSF" id="PIRSF017340">
    <property type="entry name" value="Nudix_hydro"/>
    <property type="match status" value="1"/>
</dbReference>
<dbReference type="EMBL" id="VIGB01000003">
    <property type="protein sequence ID" value="TQF06441.1"/>
    <property type="molecule type" value="Genomic_DNA"/>
</dbReference>
<comment type="caution">
    <text evidence="8">The sequence shown here is derived from an EMBL/GenBank/DDBJ whole genome shotgun (WGS) entry which is preliminary data.</text>
</comment>
<dbReference type="GO" id="GO:0016817">
    <property type="term" value="F:hydrolase activity, acting on acid anhydrides"/>
    <property type="evidence" value="ECO:0007669"/>
    <property type="project" value="InterPro"/>
</dbReference>
<gene>
    <name evidence="8" type="ORF">E6W39_34890</name>
</gene>
<evidence type="ECO:0000256" key="5">
    <source>
        <dbReference type="ARBA" id="ARBA00022842"/>
    </source>
</evidence>
<dbReference type="PROSITE" id="PS51462">
    <property type="entry name" value="NUDIX"/>
    <property type="match status" value="1"/>
</dbReference>
<feature type="domain" description="Nudix hydrolase" evidence="7">
    <location>
        <begin position="34"/>
        <end position="162"/>
    </location>
</feature>
<sequence>MAMSDPTEELVDVVDEQDRVIDTVTRGEVYRRRLTHRCAAVLVRDAEGRVFTHRRAPWKLYGPGTYDVFVGGVVGAGESYADAAVREAEEELGVTGITVEPAFKFLFEQDGFGWFCDMYTATWTGPVTPQQSEIDWHGWLTEEEIAERLAAGEWQFVPDGLEAWHRYLELRGELG</sequence>
<evidence type="ECO:0000256" key="2">
    <source>
        <dbReference type="ARBA" id="ARBA00005582"/>
    </source>
</evidence>
<keyword evidence="5 6" id="KW-0460">Magnesium</keyword>
<proteinExistence type="inferred from homology"/>
<dbReference type="Gene3D" id="3.90.79.10">
    <property type="entry name" value="Nucleoside Triphosphate Pyrophosphohydrolase"/>
    <property type="match status" value="1"/>
</dbReference>
<keyword evidence="4" id="KW-0378">Hydrolase</keyword>
<evidence type="ECO:0000259" key="7">
    <source>
        <dbReference type="PROSITE" id="PS51462"/>
    </source>
</evidence>
<accession>A0A540WBM2</accession>
<evidence type="ECO:0000256" key="4">
    <source>
        <dbReference type="ARBA" id="ARBA00022801"/>
    </source>
</evidence>
<dbReference type="InterPro" id="IPR015797">
    <property type="entry name" value="NUDIX_hydrolase-like_dom_sf"/>
</dbReference>
<evidence type="ECO:0000313" key="9">
    <source>
        <dbReference type="Proteomes" id="UP000319103"/>
    </source>
</evidence>
<dbReference type="InterPro" id="IPR000086">
    <property type="entry name" value="NUDIX_hydrolase_dom"/>
</dbReference>
<evidence type="ECO:0000256" key="6">
    <source>
        <dbReference type="PIRSR" id="PIRSR017340-1"/>
    </source>
</evidence>
<feature type="binding site" evidence="6">
    <location>
        <position position="91"/>
    </location>
    <ligand>
        <name>Mg(2+)</name>
        <dbReference type="ChEBI" id="CHEBI:18420"/>
    </ligand>
</feature>
<comment type="cofactor">
    <cofactor evidence="1">
        <name>Mg(2+)</name>
        <dbReference type="ChEBI" id="CHEBI:18420"/>
    </cofactor>
</comment>
<protein>
    <submittedName>
        <fullName evidence="8">NUDIX domain-containing protein</fullName>
    </submittedName>
</protein>
<evidence type="ECO:0000313" key="8">
    <source>
        <dbReference type="EMBL" id="TQF06441.1"/>
    </source>
</evidence>
<dbReference type="OrthoDB" id="67499at2"/>
<reference evidence="8 9" key="1">
    <citation type="submission" date="2019-06" db="EMBL/GenBank/DDBJ databases">
        <title>Description of Kitasatospora acidophila sp. nov. isolated from pine grove soil, and reclassification of Streptomyces novaecaesareae to Kitasatospora novaeceasareae comb. nov.</title>
        <authorList>
            <person name="Kim M.J."/>
        </authorList>
    </citation>
    <scope>NUCLEOTIDE SEQUENCE [LARGE SCALE GENOMIC DNA]</scope>
    <source>
        <strain evidence="8 9">MMS16-CNU292</strain>
    </source>
</reference>
<dbReference type="InterPro" id="IPR020084">
    <property type="entry name" value="NUDIX_hydrolase_CS"/>
</dbReference>
<dbReference type="InterPro" id="IPR024195">
    <property type="entry name" value="NUDIX_hydrolase_YfcD_pred"/>
</dbReference>
<comment type="similarity">
    <text evidence="2">Belongs to the Nudix hydrolase family.</text>
</comment>
<dbReference type="PANTHER" id="PTHR10885">
    <property type="entry name" value="ISOPENTENYL-DIPHOSPHATE DELTA-ISOMERASE"/>
    <property type="match status" value="1"/>
</dbReference>
<evidence type="ECO:0000256" key="3">
    <source>
        <dbReference type="ARBA" id="ARBA00022723"/>
    </source>
</evidence>
<keyword evidence="9" id="KW-1185">Reference proteome</keyword>
<feature type="binding site" evidence="6">
    <location>
        <position position="87"/>
    </location>
    <ligand>
        <name>Mg(2+)</name>
        <dbReference type="ChEBI" id="CHEBI:18420"/>
    </ligand>
</feature>
<dbReference type="PANTHER" id="PTHR10885:SF0">
    <property type="entry name" value="ISOPENTENYL-DIPHOSPHATE DELTA-ISOMERASE"/>
    <property type="match status" value="1"/>
</dbReference>
<name>A0A540WBM2_9ACTN</name>
<dbReference type="GO" id="GO:0046872">
    <property type="term" value="F:metal ion binding"/>
    <property type="evidence" value="ECO:0007669"/>
    <property type="project" value="UniProtKB-KW"/>
</dbReference>
<dbReference type="Proteomes" id="UP000319103">
    <property type="component" value="Unassembled WGS sequence"/>
</dbReference>
<evidence type="ECO:0000256" key="1">
    <source>
        <dbReference type="ARBA" id="ARBA00001946"/>
    </source>
</evidence>
<dbReference type="Pfam" id="PF00293">
    <property type="entry name" value="NUDIX"/>
    <property type="match status" value="1"/>
</dbReference>